<dbReference type="EMBL" id="JASCZI010151656">
    <property type="protein sequence ID" value="MED6173912.1"/>
    <property type="molecule type" value="Genomic_DNA"/>
</dbReference>
<proteinExistence type="predicted"/>
<reference evidence="1 2" key="1">
    <citation type="journal article" date="2023" name="Plants (Basel)">
        <title>Bridging the Gap: Combining Genomics and Transcriptomics Approaches to Understand Stylosanthes scabra, an Orphan Legume from the Brazilian Caatinga.</title>
        <authorList>
            <person name="Ferreira-Neto J.R.C."/>
            <person name="da Silva M.D."/>
            <person name="Binneck E."/>
            <person name="de Melo N.F."/>
            <person name="da Silva R.H."/>
            <person name="de Melo A.L.T.M."/>
            <person name="Pandolfi V."/>
            <person name="Bustamante F.O."/>
            <person name="Brasileiro-Vidal A.C."/>
            <person name="Benko-Iseppon A.M."/>
        </authorList>
    </citation>
    <scope>NUCLEOTIDE SEQUENCE [LARGE SCALE GENOMIC DNA]</scope>
    <source>
        <tissue evidence="1">Leaves</tissue>
    </source>
</reference>
<keyword evidence="2" id="KW-1185">Reference proteome</keyword>
<protein>
    <submittedName>
        <fullName evidence="1">Uncharacterized protein</fullName>
    </submittedName>
</protein>
<accession>A0ABU6VKM0</accession>
<comment type="caution">
    <text evidence="1">The sequence shown here is derived from an EMBL/GenBank/DDBJ whole genome shotgun (WGS) entry which is preliminary data.</text>
</comment>
<organism evidence="1 2">
    <name type="scientific">Stylosanthes scabra</name>
    <dbReference type="NCBI Taxonomy" id="79078"/>
    <lineage>
        <taxon>Eukaryota</taxon>
        <taxon>Viridiplantae</taxon>
        <taxon>Streptophyta</taxon>
        <taxon>Embryophyta</taxon>
        <taxon>Tracheophyta</taxon>
        <taxon>Spermatophyta</taxon>
        <taxon>Magnoliopsida</taxon>
        <taxon>eudicotyledons</taxon>
        <taxon>Gunneridae</taxon>
        <taxon>Pentapetalae</taxon>
        <taxon>rosids</taxon>
        <taxon>fabids</taxon>
        <taxon>Fabales</taxon>
        <taxon>Fabaceae</taxon>
        <taxon>Papilionoideae</taxon>
        <taxon>50 kb inversion clade</taxon>
        <taxon>dalbergioids sensu lato</taxon>
        <taxon>Dalbergieae</taxon>
        <taxon>Pterocarpus clade</taxon>
        <taxon>Stylosanthes</taxon>
    </lineage>
</organism>
<evidence type="ECO:0000313" key="1">
    <source>
        <dbReference type="EMBL" id="MED6173912.1"/>
    </source>
</evidence>
<dbReference type="Proteomes" id="UP001341840">
    <property type="component" value="Unassembled WGS sequence"/>
</dbReference>
<gene>
    <name evidence="1" type="ORF">PIB30_064157</name>
</gene>
<sequence>MRLLPTELLAKLGWDVTDGFRGGITGGFTFPWKRTKTLLADYLSAGKSHGTERRGMEKWEGMVPAEFSPNNSADSGNGSYRQIFPPVIPPVSFLDIFEIEPTLPSLAIRIEGTLTYSPHPNLRSPAVAILRRAPIRTSEAPPSSSPSPPAMEKGALNTTKTHIWLARCWVTVQLTPPSPSGFPGTAAET</sequence>
<evidence type="ECO:0000313" key="2">
    <source>
        <dbReference type="Proteomes" id="UP001341840"/>
    </source>
</evidence>
<name>A0ABU6VKM0_9FABA</name>